<evidence type="ECO:0000256" key="5">
    <source>
        <dbReference type="ARBA" id="ARBA00023004"/>
    </source>
</evidence>
<evidence type="ECO:0000256" key="2">
    <source>
        <dbReference type="ARBA" id="ARBA00022714"/>
    </source>
</evidence>
<dbReference type="PROSITE" id="PS51296">
    <property type="entry name" value="RIESKE"/>
    <property type="match status" value="1"/>
</dbReference>
<dbReference type="Pfam" id="PF19298">
    <property type="entry name" value="KshA_C"/>
    <property type="match status" value="1"/>
</dbReference>
<dbReference type="SUPFAM" id="SSF50022">
    <property type="entry name" value="ISP domain"/>
    <property type="match status" value="1"/>
</dbReference>
<dbReference type="PANTHER" id="PTHR21266">
    <property type="entry name" value="IRON-SULFUR DOMAIN CONTAINING PROTEIN"/>
    <property type="match status" value="1"/>
</dbReference>
<dbReference type="Proteomes" id="UP000237222">
    <property type="component" value="Unassembled WGS sequence"/>
</dbReference>
<reference evidence="8" key="1">
    <citation type="submission" date="2018-01" db="EMBL/GenBank/DDBJ databases">
        <authorList>
            <person name="Yu X.-D."/>
        </authorList>
    </citation>
    <scope>NUCLEOTIDE SEQUENCE</scope>
    <source>
        <strain evidence="8">ZX-21</strain>
    </source>
</reference>
<dbReference type="GO" id="GO:0016491">
    <property type="term" value="F:oxidoreductase activity"/>
    <property type="evidence" value="ECO:0007669"/>
    <property type="project" value="UniProtKB-KW"/>
</dbReference>
<evidence type="ECO:0000256" key="3">
    <source>
        <dbReference type="ARBA" id="ARBA00022723"/>
    </source>
</evidence>
<dbReference type="EMBL" id="PQGG01000033">
    <property type="protein sequence ID" value="POP51873.1"/>
    <property type="molecule type" value="Genomic_DNA"/>
</dbReference>
<dbReference type="PANTHER" id="PTHR21266:SF60">
    <property type="entry name" value="3-KETOSTEROID-9-ALPHA-MONOOXYGENASE, OXYGENASE COMPONENT"/>
    <property type="match status" value="1"/>
</dbReference>
<evidence type="ECO:0000313" key="8">
    <source>
        <dbReference type="EMBL" id="POP51873.1"/>
    </source>
</evidence>
<comment type="cofactor">
    <cofactor evidence="1">
        <name>Fe cation</name>
        <dbReference type="ChEBI" id="CHEBI:24875"/>
    </cofactor>
</comment>
<dbReference type="Pfam" id="PF00355">
    <property type="entry name" value="Rieske"/>
    <property type="match status" value="1"/>
</dbReference>
<keyword evidence="4" id="KW-0560">Oxidoreductase</keyword>
<proteinExistence type="predicted"/>
<dbReference type="InterPro" id="IPR017941">
    <property type="entry name" value="Rieske_2Fe-2S"/>
</dbReference>
<dbReference type="InterPro" id="IPR050584">
    <property type="entry name" value="Cholesterol_7-desaturase"/>
</dbReference>
<evidence type="ECO:0000256" key="1">
    <source>
        <dbReference type="ARBA" id="ARBA00001962"/>
    </source>
</evidence>
<keyword evidence="6" id="KW-0411">Iron-sulfur</keyword>
<dbReference type="SUPFAM" id="SSF55961">
    <property type="entry name" value="Bet v1-like"/>
    <property type="match status" value="1"/>
</dbReference>
<dbReference type="InterPro" id="IPR045605">
    <property type="entry name" value="KshA-like_C"/>
</dbReference>
<dbReference type="RefSeq" id="WP_103685232.1">
    <property type="nucleotide sequence ID" value="NZ_PQGG01000033.1"/>
</dbReference>
<dbReference type="Gene3D" id="2.102.10.10">
    <property type="entry name" value="Rieske [2Fe-2S] iron-sulphur domain"/>
    <property type="match status" value="1"/>
</dbReference>
<accession>A0A2S4HD03</accession>
<dbReference type="AlphaFoldDB" id="A0A2S4HD03"/>
<evidence type="ECO:0000256" key="4">
    <source>
        <dbReference type="ARBA" id="ARBA00023002"/>
    </source>
</evidence>
<evidence type="ECO:0000313" key="9">
    <source>
        <dbReference type="Proteomes" id="UP000237222"/>
    </source>
</evidence>
<dbReference type="GO" id="GO:0008203">
    <property type="term" value="P:cholesterol metabolic process"/>
    <property type="evidence" value="ECO:0007669"/>
    <property type="project" value="InterPro"/>
</dbReference>
<protein>
    <submittedName>
        <fullName evidence="8">(2Fe-2S)-binding protein</fullName>
    </submittedName>
</protein>
<evidence type="ECO:0000259" key="7">
    <source>
        <dbReference type="PROSITE" id="PS51296"/>
    </source>
</evidence>
<evidence type="ECO:0000256" key="6">
    <source>
        <dbReference type="ARBA" id="ARBA00023014"/>
    </source>
</evidence>
<dbReference type="GO" id="GO:0051537">
    <property type="term" value="F:2 iron, 2 sulfur cluster binding"/>
    <property type="evidence" value="ECO:0007669"/>
    <property type="project" value="UniProtKB-KW"/>
</dbReference>
<dbReference type="CDD" id="cd03469">
    <property type="entry name" value="Rieske_RO_Alpha_N"/>
    <property type="match status" value="1"/>
</dbReference>
<keyword evidence="3" id="KW-0479">Metal-binding</keyword>
<name>A0A2S4HD03_9GAMM</name>
<feature type="domain" description="Rieske" evidence="7">
    <location>
        <begin position="15"/>
        <end position="117"/>
    </location>
</feature>
<organism evidence="8 9">
    <name type="scientific">Zhongshania marina</name>
    <dbReference type="NCBI Taxonomy" id="2304603"/>
    <lineage>
        <taxon>Bacteria</taxon>
        <taxon>Pseudomonadati</taxon>
        <taxon>Pseudomonadota</taxon>
        <taxon>Gammaproteobacteria</taxon>
        <taxon>Cellvibrionales</taxon>
        <taxon>Spongiibacteraceae</taxon>
        <taxon>Zhongshania</taxon>
    </lineage>
</organism>
<dbReference type="Gene3D" id="3.90.380.10">
    <property type="entry name" value="Naphthalene 1,2-dioxygenase Alpha Subunit, Chain A, domain 1"/>
    <property type="match status" value="1"/>
</dbReference>
<dbReference type="GO" id="GO:0005737">
    <property type="term" value="C:cytoplasm"/>
    <property type="evidence" value="ECO:0007669"/>
    <property type="project" value="TreeGrafter"/>
</dbReference>
<dbReference type="InterPro" id="IPR036922">
    <property type="entry name" value="Rieske_2Fe-2S_sf"/>
</dbReference>
<gene>
    <name evidence="8" type="ORF">C0068_14665</name>
</gene>
<dbReference type="OrthoDB" id="9769355at2"/>
<sequence length="335" mass="39137">MNLKELPFSMKPVGWFQIAWSGEIPAGEVKPLRYFGEDLVAFRGEDGELRLMNAHCHHMGAHLGHGGKVKGNCVTCPYHGWVWNGEGKNVEIPYQENTINKRIKTWHVTEQHGCVFMWHDPTGSAPRWELPHMFDSFREFSDRDESEFYPIYPHGTRRWPNEPVHPQITFENSVDSMHFRYVHDSPLDPMLLEMDIRENDSVFRTLFGFKSVRTNNIEMTFDTRTSGVGCSFNVFKGAYNYRVLFSATPIDDETSELFNTIWWERKDGEAGDMPLVIQERIKNEILTTVDEDLLVWRHQKYVDRPMLAKQDVKAFNMLRKWQAGFYDLPPAEQVD</sequence>
<dbReference type="GO" id="GO:0046872">
    <property type="term" value="F:metal ion binding"/>
    <property type="evidence" value="ECO:0007669"/>
    <property type="project" value="UniProtKB-KW"/>
</dbReference>
<comment type="caution">
    <text evidence="8">The sequence shown here is derived from an EMBL/GenBank/DDBJ whole genome shotgun (WGS) entry which is preliminary data.</text>
</comment>
<keyword evidence="5" id="KW-0408">Iron</keyword>
<keyword evidence="2" id="KW-0001">2Fe-2S</keyword>